<proteinExistence type="inferred from homology"/>
<evidence type="ECO:0000313" key="15">
    <source>
        <dbReference type="Proteomes" id="UP000799753"/>
    </source>
</evidence>
<feature type="chain" id="PRO_5025615305" description="laccase" evidence="10">
    <location>
        <begin position="22"/>
        <end position="593"/>
    </location>
</feature>
<keyword evidence="8" id="KW-0325">Glycoprotein</keyword>
<dbReference type="PROSITE" id="PS00080">
    <property type="entry name" value="MULTICOPPER_OXIDASE2"/>
    <property type="match status" value="1"/>
</dbReference>
<dbReference type="PANTHER" id="PTHR11709:SF87">
    <property type="entry name" value="LACCASE"/>
    <property type="match status" value="1"/>
</dbReference>
<evidence type="ECO:0000259" key="12">
    <source>
        <dbReference type="Pfam" id="PF07731"/>
    </source>
</evidence>
<dbReference type="InterPro" id="IPR045087">
    <property type="entry name" value="Cu-oxidase_fam"/>
</dbReference>
<dbReference type="PANTHER" id="PTHR11709">
    <property type="entry name" value="MULTI-COPPER OXIDASE"/>
    <property type="match status" value="1"/>
</dbReference>
<dbReference type="GO" id="GO:0005507">
    <property type="term" value="F:copper ion binding"/>
    <property type="evidence" value="ECO:0007669"/>
    <property type="project" value="InterPro"/>
</dbReference>
<evidence type="ECO:0000256" key="2">
    <source>
        <dbReference type="ARBA" id="ARBA00001935"/>
    </source>
</evidence>
<feature type="domain" description="Plastocyanin-like" evidence="13">
    <location>
        <begin position="79"/>
        <end position="194"/>
    </location>
</feature>
<evidence type="ECO:0000256" key="9">
    <source>
        <dbReference type="ARBA" id="ARBA00023185"/>
    </source>
</evidence>
<dbReference type="InterPro" id="IPR002355">
    <property type="entry name" value="Cu_oxidase_Cu_BS"/>
</dbReference>
<keyword evidence="15" id="KW-1185">Reference proteome</keyword>
<evidence type="ECO:0000256" key="8">
    <source>
        <dbReference type="ARBA" id="ARBA00023180"/>
    </source>
</evidence>
<dbReference type="FunFam" id="2.60.40.420:FF:000021">
    <property type="entry name" value="Extracellular dihydrogeodin oxidase/laccase"/>
    <property type="match status" value="1"/>
</dbReference>
<feature type="signal peptide" evidence="10">
    <location>
        <begin position="1"/>
        <end position="21"/>
    </location>
</feature>
<keyword evidence="6" id="KW-0560">Oxidoreductase</keyword>
<evidence type="ECO:0000256" key="6">
    <source>
        <dbReference type="ARBA" id="ARBA00023002"/>
    </source>
</evidence>
<dbReference type="InterPro" id="IPR011706">
    <property type="entry name" value="Cu-oxidase_C"/>
</dbReference>
<dbReference type="CDD" id="cd13880">
    <property type="entry name" value="CuRO_2_MaLCC_like"/>
    <property type="match status" value="1"/>
</dbReference>
<evidence type="ECO:0000256" key="5">
    <source>
        <dbReference type="ARBA" id="ARBA00022723"/>
    </source>
</evidence>
<feature type="domain" description="Plastocyanin-like" evidence="12">
    <location>
        <begin position="428"/>
        <end position="554"/>
    </location>
</feature>
<dbReference type="InterPro" id="IPR033138">
    <property type="entry name" value="Cu_oxidase_CS"/>
</dbReference>
<comment type="cofactor">
    <cofactor evidence="2">
        <name>Cu cation</name>
        <dbReference type="ChEBI" id="CHEBI:23378"/>
    </cofactor>
</comment>
<dbReference type="FunFam" id="2.60.40.420:FF:000045">
    <property type="entry name" value="Laccase 2"/>
    <property type="match status" value="1"/>
</dbReference>
<gene>
    <name evidence="14" type="ORF">P280DRAFT_526165</name>
</gene>
<dbReference type="InterPro" id="IPR001117">
    <property type="entry name" value="Cu-oxidase_2nd"/>
</dbReference>
<keyword evidence="7" id="KW-0186">Copper</keyword>
<evidence type="ECO:0000256" key="4">
    <source>
        <dbReference type="ARBA" id="ARBA00012297"/>
    </source>
</evidence>
<dbReference type="SUPFAM" id="SSF49503">
    <property type="entry name" value="Cupredoxins"/>
    <property type="match status" value="3"/>
</dbReference>
<dbReference type="GO" id="GO:0046274">
    <property type="term" value="P:lignin catabolic process"/>
    <property type="evidence" value="ECO:0007669"/>
    <property type="project" value="UniProtKB-KW"/>
</dbReference>
<dbReference type="InterPro" id="IPR008972">
    <property type="entry name" value="Cupredoxin"/>
</dbReference>
<evidence type="ECO:0000256" key="10">
    <source>
        <dbReference type="SAM" id="SignalP"/>
    </source>
</evidence>
<keyword evidence="5" id="KW-0479">Metal-binding</keyword>
<evidence type="ECO:0000259" key="11">
    <source>
        <dbReference type="Pfam" id="PF00394"/>
    </source>
</evidence>
<dbReference type="AlphaFoldDB" id="A0A6A6RXG1"/>
<dbReference type="PROSITE" id="PS00079">
    <property type="entry name" value="MULTICOPPER_OXIDASE1"/>
    <property type="match status" value="1"/>
</dbReference>
<evidence type="ECO:0000259" key="13">
    <source>
        <dbReference type="Pfam" id="PF07732"/>
    </source>
</evidence>
<organism evidence="14 15">
    <name type="scientific">Massarina eburnea CBS 473.64</name>
    <dbReference type="NCBI Taxonomy" id="1395130"/>
    <lineage>
        <taxon>Eukaryota</taxon>
        <taxon>Fungi</taxon>
        <taxon>Dikarya</taxon>
        <taxon>Ascomycota</taxon>
        <taxon>Pezizomycotina</taxon>
        <taxon>Dothideomycetes</taxon>
        <taxon>Pleosporomycetidae</taxon>
        <taxon>Pleosporales</taxon>
        <taxon>Massarineae</taxon>
        <taxon>Massarinaceae</taxon>
        <taxon>Massarina</taxon>
    </lineage>
</organism>
<comment type="similarity">
    <text evidence="3">Belongs to the multicopper oxidase family.</text>
</comment>
<comment type="catalytic activity">
    <reaction evidence="1">
        <text>4 hydroquinone + O2 = 4 benzosemiquinone + 2 H2O</text>
        <dbReference type="Rhea" id="RHEA:11276"/>
        <dbReference type="ChEBI" id="CHEBI:15377"/>
        <dbReference type="ChEBI" id="CHEBI:15379"/>
        <dbReference type="ChEBI" id="CHEBI:17594"/>
        <dbReference type="ChEBI" id="CHEBI:17977"/>
        <dbReference type="EC" id="1.10.3.2"/>
    </reaction>
</comment>
<protein>
    <recommendedName>
        <fullName evidence="4">laccase</fullName>
        <ecNumber evidence="4">1.10.3.2</ecNumber>
    </recommendedName>
</protein>
<dbReference type="InterPro" id="IPR011707">
    <property type="entry name" value="Cu-oxidase-like_N"/>
</dbReference>
<dbReference type="EMBL" id="MU006785">
    <property type="protein sequence ID" value="KAF2640030.1"/>
    <property type="molecule type" value="Genomic_DNA"/>
</dbReference>
<dbReference type="Pfam" id="PF07732">
    <property type="entry name" value="Cu-oxidase_3"/>
    <property type="match status" value="1"/>
</dbReference>
<dbReference type="CDD" id="cd13901">
    <property type="entry name" value="CuRO_3_MaLCC_like"/>
    <property type="match status" value="1"/>
</dbReference>
<keyword evidence="9" id="KW-0439">Lignin degradation</keyword>
<dbReference type="OrthoDB" id="2121828at2759"/>
<dbReference type="GO" id="GO:0052716">
    <property type="term" value="F:hydroquinone:oxygen oxidoreductase activity"/>
    <property type="evidence" value="ECO:0007669"/>
    <property type="project" value="UniProtKB-EC"/>
</dbReference>
<sequence>MKSSLALGVTLIALCASLINATPIRAEPLAIIPNALEKKQTCTNSPTNRNCWLPGYDANTDQYTSWPNTGVIVRKTLVITNTTCNPDGNGERVCLLVDGSLPGPTIIGNWGDTFEITVRNQLQHNGTSIHWHGIRQLNSNMQDGVNGVTECALAPGDTKTYTFRATEYGTTWYHSHFSAQYGDGVLGTMIINGPATANYDIDLGTYAIQDWYYITAYQATQRTMLFGPQTADTILINGTNKNALGTTGTYNNVKLQSGKTHRLRLVNTALDIAARVSLDGHVFTVIAEDFVPVVPYQTNYVLLGIGQRYDVIISANAEAGNYWFRADAEASCFSFARNGAKSIFTYDNVAVADPTSTANSDPPTACVDPKSIPKIARDVPSDTFAIQAQELPLTFGETTVATNNESLVLWTVNGSSMIIDPSEPTLEYLRKGKSSYPSNYNLIEVSPSASWTYWVIQQIIDDPDVNAAPPIPHPIHLHGHDMFVLGNGTGKFDVDQHFSQLTFKNPPRRDVHHLPASGWLVIAYPTDNPGAWLMHCHIAFHVAMGLSVQFLERVPDIVLPAQDGEWANTCSNYQNYIRNSPIYPQDDSGLRKG</sequence>
<evidence type="ECO:0000256" key="1">
    <source>
        <dbReference type="ARBA" id="ARBA00000349"/>
    </source>
</evidence>
<dbReference type="CDD" id="cd13854">
    <property type="entry name" value="CuRO_1_MaLCC_like"/>
    <property type="match status" value="1"/>
</dbReference>
<reference evidence="14" key="1">
    <citation type="journal article" date="2020" name="Stud. Mycol.">
        <title>101 Dothideomycetes genomes: a test case for predicting lifestyles and emergence of pathogens.</title>
        <authorList>
            <person name="Haridas S."/>
            <person name="Albert R."/>
            <person name="Binder M."/>
            <person name="Bloem J."/>
            <person name="Labutti K."/>
            <person name="Salamov A."/>
            <person name="Andreopoulos B."/>
            <person name="Baker S."/>
            <person name="Barry K."/>
            <person name="Bills G."/>
            <person name="Bluhm B."/>
            <person name="Cannon C."/>
            <person name="Castanera R."/>
            <person name="Culley D."/>
            <person name="Daum C."/>
            <person name="Ezra D."/>
            <person name="Gonzalez J."/>
            <person name="Henrissat B."/>
            <person name="Kuo A."/>
            <person name="Liang C."/>
            <person name="Lipzen A."/>
            <person name="Lutzoni F."/>
            <person name="Magnuson J."/>
            <person name="Mondo S."/>
            <person name="Nolan M."/>
            <person name="Ohm R."/>
            <person name="Pangilinan J."/>
            <person name="Park H.-J."/>
            <person name="Ramirez L."/>
            <person name="Alfaro M."/>
            <person name="Sun H."/>
            <person name="Tritt A."/>
            <person name="Yoshinaga Y."/>
            <person name="Zwiers L.-H."/>
            <person name="Turgeon B."/>
            <person name="Goodwin S."/>
            <person name="Spatafora J."/>
            <person name="Crous P."/>
            <person name="Grigoriev I."/>
        </authorList>
    </citation>
    <scope>NUCLEOTIDE SEQUENCE</scope>
    <source>
        <strain evidence="14">CBS 473.64</strain>
    </source>
</reference>
<evidence type="ECO:0000256" key="3">
    <source>
        <dbReference type="ARBA" id="ARBA00010609"/>
    </source>
</evidence>
<dbReference type="EC" id="1.10.3.2" evidence="4"/>
<name>A0A6A6RXG1_9PLEO</name>
<dbReference type="Pfam" id="PF00394">
    <property type="entry name" value="Cu-oxidase"/>
    <property type="match status" value="1"/>
</dbReference>
<dbReference type="Gene3D" id="2.60.40.420">
    <property type="entry name" value="Cupredoxins - blue copper proteins"/>
    <property type="match status" value="3"/>
</dbReference>
<dbReference type="Pfam" id="PF07731">
    <property type="entry name" value="Cu-oxidase_2"/>
    <property type="match status" value="1"/>
</dbReference>
<accession>A0A6A6RXG1</accession>
<feature type="domain" description="Plastocyanin-like" evidence="11">
    <location>
        <begin position="207"/>
        <end position="329"/>
    </location>
</feature>
<evidence type="ECO:0000313" key="14">
    <source>
        <dbReference type="EMBL" id="KAF2640030.1"/>
    </source>
</evidence>
<keyword evidence="10" id="KW-0732">Signal</keyword>
<dbReference type="Proteomes" id="UP000799753">
    <property type="component" value="Unassembled WGS sequence"/>
</dbReference>
<evidence type="ECO:0000256" key="7">
    <source>
        <dbReference type="ARBA" id="ARBA00023008"/>
    </source>
</evidence>